<dbReference type="Pfam" id="PF14223">
    <property type="entry name" value="Retrotran_gag_2"/>
    <property type="match status" value="1"/>
</dbReference>
<reference evidence="1 2" key="1">
    <citation type="journal article" date="2018" name="Mol. Plant">
        <title>The genome of Artemisia annua provides insight into the evolution of Asteraceae family and artemisinin biosynthesis.</title>
        <authorList>
            <person name="Shen Q."/>
            <person name="Zhang L."/>
            <person name="Liao Z."/>
            <person name="Wang S."/>
            <person name="Yan T."/>
            <person name="Shi P."/>
            <person name="Liu M."/>
            <person name="Fu X."/>
            <person name="Pan Q."/>
            <person name="Wang Y."/>
            <person name="Lv Z."/>
            <person name="Lu X."/>
            <person name="Zhang F."/>
            <person name="Jiang W."/>
            <person name="Ma Y."/>
            <person name="Chen M."/>
            <person name="Hao X."/>
            <person name="Li L."/>
            <person name="Tang Y."/>
            <person name="Lv G."/>
            <person name="Zhou Y."/>
            <person name="Sun X."/>
            <person name="Brodelius P.E."/>
            <person name="Rose J.K.C."/>
            <person name="Tang K."/>
        </authorList>
    </citation>
    <scope>NUCLEOTIDE SEQUENCE [LARGE SCALE GENOMIC DNA]</scope>
    <source>
        <strain evidence="2">cv. Huhao1</strain>
        <tissue evidence="1">Leaf</tissue>
    </source>
</reference>
<evidence type="ECO:0000313" key="2">
    <source>
        <dbReference type="Proteomes" id="UP000245207"/>
    </source>
</evidence>
<protein>
    <submittedName>
        <fullName evidence="1">Uncharacterized protein</fullName>
    </submittedName>
</protein>
<gene>
    <name evidence="1" type="ORF">CTI12_AA202310</name>
</gene>
<organism evidence="1 2">
    <name type="scientific">Artemisia annua</name>
    <name type="common">Sweet wormwood</name>
    <dbReference type="NCBI Taxonomy" id="35608"/>
    <lineage>
        <taxon>Eukaryota</taxon>
        <taxon>Viridiplantae</taxon>
        <taxon>Streptophyta</taxon>
        <taxon>Embryophyta</taxon>
        <taxon>Tracheophyta</taxon>
        <taxon>Spermatophyta</taxon>
        <taxon>Magnoliopsida</taxon>
        <taxon>eudicotyledons</taxon>
        <taxon>Gunneridae</taxon>
        <taxon>Pentapetalae</taxon>
        <taxon>asterids</taxon>
        <taxon>campanulids</taxon>
        <taxon>Asterales</taxon>
        <taxon>Asteraceae</taxon>
        <taxon>Asteroideae</taxon>
        <taxon>Anthemideae</taxon>
        <taxon>Artemisiinae</taxon>
        <taxon>Artemisia</taxon>
    </lineage>
</organism>
<comment type="caution">
    <text evidence="1">The sequence shown here is derived from an EMBL/GenBank/DDBJ whole genome shotgun (WGS) entry which is preliminary data.</text>
</comment>
<dbReference type="AlphaFoldDB" id="A0A2U1NXX7"/>
<name>A0A2U1NXX7_ARTAN</name>
<proteinExistence type="predicted"/>
<dbReference type="Proteomes" id="UP000245207">
    <property type="component" value="Unassembled WGS sequence"/>
</dbReference>
<sequence length="253" mass="28891">MCHPANDAFSQDLSDDELLNHEDKGEYDIWAMEMEHYLEYIGNDVWKVIQNGNSKKRILVGKDGVVRVLPPVSAVEIHDVEKERKERTILLMAIPKEHLRWFHGMDDDKEIWEAIRTRFAGNANSKKMQKAVLKQQFKAFTVSNSEVLEKGYDRFQHLLSQLEAHGAGVSTEDANHKFLSSLPTEWSNLAMNMRMKPDVDTLSIDDLYNNLRVFEKEIKGVSKASSSARNVVLSLKARALLTRLNLVATVLLL</sequence>
<keyword evidence="2" id="KW-1185">Reference proteome</keyword>
<accession>A0A2U1NXX7</accession>
<dbReference type="OrthoDB" id="2013098at2759"/>
<dbReference type="EMBL" id="PKPP01002007">
    <property type="protein sequence ID" value="PWA78307.1"/>
    <property type="molecule type" value="Genomic_DNA"/>
</dbReference>
<evidence type="ECO:0000313" key="1">
    <source>
        <dbReference type="EMBL" id="PWA78307.1"/>
    </source>
</evidence>
<dbReference type="PANTHER" id="PTHR35317:SF23">
    <property type="entry name" value="OS04G0629600 PROTEIN"/>
    <property type="match status" value="1"/>
</dbReference>
<dbReference type="PANTHER" id="PTHR35317">
    <property type="entry name" value="OS04G0629600 PROTEIN"/>
    <property type="match status" value="1"/>
</dbReference>